<dbReference type="PANTHER" id="PTHR31425">
    <property type="entry name" value="PHOSPHORIBOSYLANTHRANILATE TRANSFERASE ISOFORM 1"/>
    <property type="match status" value="1"/>
</dbReference>
<keyword evidence="4" id="KW-1185">Reference proteome</keyword>
<evidence type="ECO:0000313" key="4">
    <source>
        <dbReference type="Proteomes" id="UP000685013"/>
    </source>
</evidence>
<protein>
    <submittedName>
        <fullName evidence="3">Protein QUIRKY</fullName>
    </submittedName>
</protein>
<evidence type="ECO:0000313" key="3">
    <source>
        <dbReference type="EMBL" id="KAG6595493.1"/>
    </source>
</evidence>
<feature type="non-terminal residue" evidence="3">
    <location>
        <position position="1"/>
    </location>
</feature>
<comment type="caution">
    <text evidence="3">The sequence shown here is derived from an EMBL/GenBank/DDBJ whole genome shotgun (WGS) entry which is preliminary data.</text>
</comment>
<feature type="domain" description="Multiple C2" evidence="2">
    <location>
        <begin position="59"/>
        <end position="102"/>
    </location>
</feature>
<evidence type="ECO:0000256" key="1">
    <source>
        <dbReference type="ARBA" id="ARBA00022737"/>
    </source>
</evidence>
<dbReference type="Pfam" id="PF08372">
    <property type="entry name" value="PRT_C"/>
    <property type="match status" value="1"/>
</dbReference>
<dbReference type="AlphaFoldDB" id="A0AAV6NC86"/>
<evidence type="ECO:0000259" key="2">
    <source>
        <dbReference type="Pfam" id="PF08372"/>
    </source>
</evidence>
<reference evidence="3 4" key="1">
    <citation type="journal article" date="2021" name="Hortic Res">
        <title>The domestication of Cucurbita argyrosperma as revealed by the genome of its wild relative.</title>
        <authorList>
            <person name="Barrera-Redondo J."/>
            <person name="Sanchez-de la Vega G."/>
            <person name="Aguirre-Liguori J.A."/>
            <person name="Castellanos-Morales G."/>
            <person name="Gutierrez-Guerrero Y.T."/>
            <person name="Aguirre-Dugua X."/>
            <person name="Aguirre-Planter E."/>
            <person name="Tenaillon M.I."/>
            <person name="Lira-Saade R."/>
            <person name="Eguiarte L.E."/>
        </authorList>
    </citation>
    <scope>NUCLEOTIDE SEQUENCE [LARGE SCALE GENOMIC DNA]</scope>
    <source>
        <strain evidence="3">JBR-2021</strain>
    </source>
</reference>
<dbReference type="EMBL" id="JAGKQH010000007">
    <property type="protein sequence ID" value="KAG6595493.1"/>
    <property type="molecule type" value="Genomic_DNA"/>
</dbReference>
<sequence length="110" mass="12773">MLDAKSHSFSMRKVRANWYRIINIATTVIAAVKWVDDTRSWRNLTSMILVHMLLSQGLLSHFDSKLSISYTVEMDELDEEFDGMPSTRSPEVVRMRYDKLRANISCTDEV</sequence>
<proteinExistence type="predicted"/>
<dbReference type="Proteomes" id="UP000685013">
    <property type="component" value="Chromosome 7"/>
</dbReference>
<dbReference type="InterPro" id="IPR013583">
    <property type="entry name" value="MCTP_C"/>
</dbReference>
<accession>A0AAV6NC86</accession>
<keyword evidence="1" id="KW-0677">Repeat</keyword>
<gene>
    <name evidence="3" type="primary">QKY</name>
    <name evidence="3" type="ORF">SDJN03_12046</name>
</gene>
<organism evidence="3 4">
    <name type="scientific">Cucurbita argyrosperma subsp. sororia</name>
    <dbReference type="NCBI Taxonomy" id="37648"/>
    <lineage>
        <taxon>Eukaryota</taxon>
        <taxon>Viridiplantae</taxon>
        <taxon>Streptophyta</taxon>
        <taxon>Embryophyta</taxon>
        <taxon>Tracheophyta</taxon>
        <taxon>Spermatophyta</taxon>
        <taxon>Magnoliopsida</taxon>
        <taxon>eudicotyledons</taxon>
        <taxon>Gunneridae</taxon>
        <taxon>Pentapetalae</taxon>
        <taxon>rosids</taxon>
        <taxon>fabids</taxon>
        <taxon>Cucurbitales</taxon>
        <taxon>Cucurbitaceae</taxon>
        <taxon>Cucurbiteae</taxon>
        <taxon>Cucurbita</taxon>
    </lineage>
</organism>
<name>A0AAV6NC86_9ROSI</name>
<dbReference type="PANTHER" id="PTHR31425:SF35">
    <property type="entry name" value="MULTIPLE C2 DOMAIN AND TRANSMEMBRANE REGION PROTEIN 16"/>
    <property type="match status" value="1"/>
</dbReference>
<dbReference type="InterPro" id="IPR047259">
    <property type="entry name" value="QUIRKY-like"/>
</dbReference>